<feature type="transmembrane region" description="Helical" evidence="12">
    <location>
        <begin position="779"/>
        <end position="798"/>
    </location>
</feature>
<dbReference type="PROSITE" id="PS50011">
    <property type="entry name" value="PROTEIN_KINASE_DOM"/>
    <property type="match status" value="1"/>
</dbReference>
<feature type="region of interest" description="Disordered" evidence="11">
    <location>
        <begin position="355"/>
        <end position="375"/>
    </location>
</feature>
<sequence>MAQYFFDLLYNFTDCMCCFPSTPQLKINNRSFKLLRLLGEGGFSYVYLVQDKSSSELFALKKIRCPFGQESVSQALKEVEAYNLFTSQSNIIHSIDHCVSTESGSKFRADGGEAGSKTVYILLPYYQRGNLQDAINANLVNHARFPEKRLMVLMLGVANALRAMHLYRVRSGTGPTRKAKAVRREGANADADADVAMRMGKPKRRGSQENEEEENEPLMDDEVTISQEGVQDGDLRPYAHRDIKPGNIMIADDGRTPILMDLGSLAPSPIAITSRSLALAVQDTAAEHSTMPYRAPELFDVKTGSIIDTKVDIWSLGCTLYACLVGKSPFEARSEETGGSLSMCVLGGDWRFPDEKSSATKGKGKAGGDDSRKDNTMQISAPVKEVVRKCLQVEPADRPDIDELIQILKDNCLDPTAIPGTVTLVDLEHVVASRHARGDSDIVLIPQPSDDPDDPLNWAPWRKTLSTICISDATGISVDTLNQGTGYMFLFAGWGLLFWQPLALQYGKRLTYILSLIGMLRRSPYIHTNGQWIARSILSGFFLAPIEALPEVTVTDVYFTHERGTYMALYAFFLAGSNYFAPVICGFIAQYQGWQWVFYWPSIFCAIGIVFLFFFMEETNYVREKPAAPMTPTDSSRTSEQGEKEKRPADVTQGDAECGVMYKRKTYLQKLSLVGPSLPRNNMFRRLYQTLYYLSWPVVFYAGFSYGSYLIWFNVLNGTASVILGGAPYNFSSAMVGLSYVSCIVGVILAFLFTGRFSDWLTIRLARRNNGVMEAEQRLWPFAVCLFIVPGALLLWGVGAAHQVHWFGLIVAMCLLALANTCGITLSVNYLVDSYRELSGDAMASVILVRNTMSFAMGYGITPWVNHLGYQNCFISAAFVGMACAAVFLVMLKYGKTFRMQSREKYWRIVAENWDRGMGH</sequence>
<feature type="region of interest" description="Disordered" evidence="11">
    <location>
        <begin position="626"/>
        <end position="652"/>
    </location>
</feature>
<comment type="subcellular location">
    <subcellularLocation>
        <location evidence="1">Membrane</location>
        <topology evidence="1">Multi-pass membrane protein</topology>
    </subcellularLocation>
</comment>
<dbReference type="Pfam" id="PF00069">
    <property type="entry name" value="Pkinase"/>
    <property type="match status" value="2"/>
</dbReference>
<evidence type="ECO:0000256" key="7">
    <source>
        <dbReference type="ARBA" id="ARBA00022840"/>
    </source>
</evidence>
<evidence type="ECO:0000256" key="6">
    <source>
        <dbReference type="ARBA" id="ARBA00022777"/>
    </source>
</evidence>
<dbReference type="EC" id="2.7.11.1" evidence="2"/>
<feature type="transmembrane region" description="Helical" evidence="12">
    <location>
        <begin position="690"/>
        <end position="713"/>
    </location>
</feature>
<proteinExistence type="predicted"/>
<dbReference type="OrthoDB" id="248923at2759"/>
<feature type="transmembrane region" description="Helical" evidence="12">
    <location>
        <begin position="486"/>
        <end position="504"/>
    </location>
</feature>
<dbReference type="InterPro" id="IPR000719">
    <property type="entry name" value="Prot_kinase_dom"/>
</dbReference>
<keyword evidence="12" id="KW-0472">Membrane</keyword>
<feature type="transmembrane region" description="Helical" evidence="12">
    <location>
        <begin position="804"/>
        <end position="832"/>
    </location>
</feature>
<evidence type="ECO:0000313" key="14">
    <source>
        <dbReference type="EMBL" id="PYI06184.1"/>
    </source>
</evidence>
<dbReference type="InterPro" id="IPR052239">
    <property type="entry name" value="Ser/Thr-specific_kinases"/>
</dbReference>
<evidence type="ECO:0000259" key="13">
    <source>
        <dbReference type="PROSITE" id="PS50011"/>
    </source>
</evidence>
<keyword evidence="5 10" id="KW-0547">Nucleotide-binding</keyword>
<dbReference type="GO" id="GO:0005524">
    <property type="term" value="F:ATP binding"/>
    <property type="evidence" value="ECO:0007669"/>
    <property type="project" value="UniProtKB-UniRule"/>
</dbReference>
<evidence type="ECO:0000256" key="12">
    <source>
        <dbReference type="SAM" id="Phobius"/>
    </source>
</evidence>
<evidence type="ECO:0000256" key="3">
    <source>
        <dbReference type="ARBA" id="ARBA00022527"/>
    </source>
</evidence>
<feature type="compositionally biased region" description="Basic and acidic residues" evidence="11">
    <location>
        <begin position="640"/>
        <end position="649"/>
    </location>
</feature>
<dbReference type="SUPFAM" id="SSF103473">
    <property type="entry name" value="MFS general substrate transporter"/>
    <property type="match status" value="1"/>
</dbReference>
<gene>
    <name evidence="14" type="ORF">BO78DRAFT_461357</name>
</gene>
<dbReference type="SMART" id="SM00220">
    <property type="entry name" value="S_TKc"/>
    <property type="match status" value="1"/>
</dbReference>
<comment type="catalytic activity">
    <reaction evidence="9">
        <text>L-seryl-[protein] + ATP = O-phospho-L-seryl-[protein] + ADP + H(+)</text>
        <dbReference type="Rhea" id="RHEA:17989"/>
        <dbReference type="Rhea" id="RHEA-COMP:9863"/>
        <dbReference type="Rhea" id="RHEA-COMP:11604"/>
        <dbReference type="ChEBI" id="CHEBI:15378"/>
        <dbReference type="ChEBI" id="CHEBI:29999"/>
        <dbReference type="ChEBI" id="CHEBI:30616"/>
        <dbReference type="ChEBI" id="CHEBI:83421"/>
        <dbReference type="ChEBI" id="CHEBI:456216"/>
        <dbReference type="EC" id="2.7.11.1"/>
    </reaction>
</comment>
<dbReference type="GO" id="GO:0004674">
    <property type="term" value="F:protein serine/threonine kinase activity"/>
    <property type="evidence" value="ECO:0007669"/>
    <property type="project" value="UniProtKB-KW"/>
</dbReference>
<dbReference type="FunFam" id="3.30.200.20:FF:000374">
    <property type="entry name" value="Serine/threonine protein kinase"/>
    <property type="match status" value="1"/>
</dbReference>
<feature type="compositionally biased region" description="Basic and acidic residues" evidence="11">
    <location>
        <begin position="366"/>
        <end position="375"/>
    </location>
</feature>
<evidence type="ECO:0000256" key="5">
    <source>
        <dbReference type="ARBA" id="ARBA00022741"/>
    </source>
</evidence>
<keyword evidence="4" id="KW-0808">Transferase</keyword>
<dbReference type="GO" id="GO:0006624">
    <property type="term" value="P:vacuolar protein processing"/>
    <property type="evidence" value="ECO:0007669"/>
    <property type="project" value="TreeGrafter"/>
</dbReference>
<dbReference type="GO" id="GO:0022857">
    <property type="term" value="F:transmembrane transporter activity"/>
    <property type="evidence" value="ECO:0007669"/>
    <property type="project" value="InterPro"/>
</dbReference>
<dbReference type="Gene3D" id="1.10.510.10">
    <property type="entry name" value="Transferase(Phosphotransferase) domain 1"/>
    <property type="match status" value="1"/>
</dbReference>
<keyword evidence="15" id="KW-1185">Reference proteome</keyword>
<dbReference type="Proteomes" id="UP000248423">
    <property type="component" value="Unassembled WGS sequence"/>
</dbReference>
<dbReference type="EMBL" id="KZ826351">
    <property type="protein sequence ID" value="PYI06184.1"/>
    <property type="molecule type" value="Genomic_DNA"/>
</dbReference>
<dbReference type="PROSITE" id="PS00107">
    <property type="entry name" value="PROTEIN_KINASE_ATP"/>
    <property type="match status" value="1"/>
</dbReference>
<dbReference type="Gene3D" id="3.30.200.20">
    <property type="entry name" value="Phosphorylase Kinase, domain 1"/>
    <property type="match status" value="1"/>
</dbReference>
<feature type="domain" description="Protein kinase" evidence="13">
    <location>
        <begin position="32"/>
        <end position="417"/>
    </location>
</feature>
<feature type="binding site" evidence="10">
    <location>
        <position position="61"/>
    </location>
    <ligand>
        <name>ATP</name>
        <dbReference type="ChEBI" id="CHEBI:30616"/>
    </ligand>
</feature>
<evidence type="ECO:0000256" key="8">
    <source>
        <dbReference type="ARBA" id="ARBA00047899"/>
    </source>
</evidence>
<dbReference type="GO" id="GO:0032889">
    <property type="term" value="P:regulation of vacuole fusion, non-autophagic"/>
    <property type="evidence" value="ECO:0007669"/>
    <property type="project" value="TreeGrafter"/>
</dbReference>
<dbReference type="VEuPathDB" id="FungiDB:BO78DRAFT_461357"/>
<dbReference type="InterPro" id="IPR036259">
    <property type="entry name" value="MFS_trans_sf"/>
</dbReference>
<feature type="region of interest" description="Disordered" evidence="11">
    <location>
        <begin position="196"/>
        <end position="221"/>
    </location>
</feature>
<feature type="compositionally biased region" description="Acidic residues" evidence="11">
    <location>
        <begin position="209"/>
        <end position="221"/>
    </location>
</feature>
<dbReference type="PROSITE" id="PS00108">
    <property type="entry name" value="PROTEIN_KINASE_ST"/>
    <property type="match status" value="1"/>
</dbReference>
<evidence type="ECO:0000256" key="1">
    <source>
        <dbReference type="ARBA" id="ARBA00004141"/>
    </source>
</evidence>
<dbReference type="STRING" id="1448318.A0A319ERC1"/>
<evidence type="ECO:0000256" key="10">
    <source>
        <dbReference type="PROSITE-ProRule" id="PRU10141"/>
    </source>
</evidence>
<organism evidence="14 15">
    <name type="scientific">Aspergillus sclerotiicarbonarius (strain CBS 121057 / IBT 28362)</name>
    <dbReference type="NCBI Taxonomy" id="1448318"/>
    <lineage>
        <taxon>Eukaryota</taxon>
        <taxon>Fungi</taxon>
        <taxon>Dikarya</taxon>
        <taxon>Ascomycota</taxon>
        <taxon>Pezizomycotina</taxon>
        <taxon>Eurotiomycetes</taxon>
        <taxon>Eurotiomycetidae</taxon>
        <taxon>Eurotiales</taxon>
        <taxon>Aspergillaceae</taxon>
        <taxon>Aspergillus</taxon>
        <taxon>Aspergillus subgen. Circumdati</taxon>
    </lineage>
</organism>
<keyword evidence="3" id="KW-0723">Serine/threonine-protein kinase</keyword>
<dbReference type="AlphaFoldDB" id="A0A319ERC1"/>
<dbReference type="FunFam" id="1.10.510.10:FF:000728">
    <property type="entry name" value="Serine/threonine protein kinase, putative"/>
    <property type="match status" value="1"/>
</dbReference>
<dbReference type="InterPro" id="IPR011701">
    <property type="entry name" value="MFS"/>
</dbReference>
<comment type="catalytic activity">
    <reaction evidence="8">
        <text>L-threonyl-[protein] + ATP = O-phospho-L-threonyl-[protein] + ADP + H(+)</text>
        <dbReference type="Rhea" id="RHEA:46608"/>
        <dbReference type="Rhea" id="RHEA-COMP:11060"/>
        <dbReference type="Rhea" id="RHEA-COMP:11605"/>
        <dbReference type="ChEBI" id="CHEBI:15378"/>
        <dbReference type="ChEBI" id="CHEBI:30013"/>
        <dbReference type="ChEBI" id="CHEBI:30616"/>
        <dbReference type="ChEBI" id="CHEBI:61977"/>
        <dbReference type="ChEBI" id="CHEBI:456216"/>
        <dbReference type="EC" id="2.7.11.1"/>
    </reaction>
</comment>
<dbReference type="GO" id="GO:0005773">
    <property type="term" value="C:vacuole"/>
    <property type="evidence" value="ECO:0007669"/>
    <property type="project" value="GOC"/>
</dbReference>
<dbReference type="Gene3D" id="1.20.1250.20">
    <property type="entry name" value="MFS general substrate transporter like domains"/>
    <property type="match status" value="1"/>
</dbReference>
<dbReference type="InterPro" id="IPR017441">
    <property type="entry name" value="Protein_kinase_ATP_BS"/>
</dbReference>
<dbReference type="InterPro" id="IPR011009">
    <property type="entry name" value="Kinase-like_dom_sf"/>
</dbReference>
<feature type="transmembrane region" description="Helical" evidence="12">
    <location>
        <begin position="844"/>
        <end position="862"/>
    </location>
</feature>
<evidence type="ECO:0000256" key="11">
    <source>
        <dbReference type="SAM" id="MobiDB-lite"/>
    </source>
</evidence>
<protein>
    <recommendedName>
        <fullName evidence="2">non-specific serine/threonine protein kinase</fullName>
        <ecNumber evidence="2">2.7.11.1</ecNumber>
    </recommendedName>
</protein>
<feature type="transmembrane region" description="Helical" evidence="12">
    <location>
        <begin position="568"/>
        <end position="591"/>
    </location>
</feature>
<evidence type="ECO:0000256" key="4">
    <source>
        <dbReference type="ARBA" id="ARBA00022679"/>
    </source>
</evidence>
<feature type="transmembrane region" description="Helical" evidence="12">
    <location>
        <begin position="597"/>
        <end position="616"/>
    </location>
</feature>
<keyword evidence="12" id="KW-1133">Transmembrane helix</keyword>
<dbReference type="FunFam" id="1.20.1250.20:FF:000319">
    <property type="entry name" value="MFS transporter, putative"/>
    <property type="match status" value="1"/>
</dbReference>
<feature type="transmembrane region" description="Helical" evidence="12">
    <location>
        <begin position="874"/>
        <end position="895"/>
    </location>
</feature>
<keyword evidence="7 10" id="KW-0067">ATP-binding</keyword>
<evidence type="ECO:0000313" key="15">
    <source>
        <dbReference type="Proteomes" id="UP000248423"/>
    </source>
</evidence>
<dbReference type="GO" id="GO:0016020">
    <property type="term" value="C:membrane"/>
    <property type="evidence" value="ECO:0007669"/>
    <property type="project" value="UniProtKB-SubCell"/>
</dbReference>
<dbReference type="GO" id="GO:0005794">
    <property type="term" value="C:Golgi apparatus"/>
    <property type="evidence" value="ECO:0007669"/>
    <property type="project" value="TreeGrafter"/>
</dbReference>
<evidence type="ECO:0000256" key="9">
    <source>
        <dbReference type="ARBA" id="ARBA00048679"/>
    </source>
</evidence>
<feature type="transmembrane region" description="Helical" evidence="12">
    <location>
        <begin position="733"/>
        <end position="758"/>
    </location>
</feature>
<keyword evidence="12" id="KW-0812">Transmembrane</keyword>
<reference evidence="14 15" key="1">
    <citation type="submission" date="2018-02" db="EMBL/GenBank/DDBJ databases">
        <title>The genomes of Aspergillus section Nigri reveals drivers in fungal speciation.</title>
        <authorList>
            <consortium name="DOE Joint Genome Institute"/>
            <person name="Vesth T.C."/>
            <person name="Nybo J."/>
            <person name="Theobald S."/>
            <person name="Brandl J."/>
            <person name="Frisvad J.C."/>
            <person name="Nielsen K.F."/>
            <person name="Lyhne E.K."/>
            <person name="Kogle M.E."/>
            <person name="Kuo A."/>
            <person name="Riley R."/>
            <person name="Clum A."/>
            <person name="Nolan M."/>
            <person name="Lipzen A."/>
            <person name="Salamov A."/>
            <person name="Henrissat B."/>
            <person name="Wiebenga A."/>
            <person name="De vries R.P."/>
            <person name="Grigoriev I.V."/>
            <person name="Mortensen U.H."/>
            <person name="Andersen M.R."/>
            <person name="Baker S.E."/>
        </authorList>
    </citation>
    <scope>NUCLEOTIDE SEQUENCE [LARGE SCALE GENOMIC DNA]</scope>
    <source>
        <strain evidence="14 15">CBS 121057</strain>
    </source>
</reference>
<evidence type="ECO:0000256" key="2">
    <source>
        <dbReference type="ARBA" id="ARBA00012513"/>
    </source>
</evidence>
<accession>A0A319ERC1</accession>
<dbReference type="PANTHER" id="PTHR45998:SF2">
    <property type="entry name" value="SERINE_THREONINE-PROTEIN KINASE 16"/>
    <property type="match status" value="1"/>
</dbReference>
<dbReference type="InterPro" id="IPR008271">
    <property type="entry name" value="Ser/Thr_kinase_AS"/>
</dbReference>
<dbReference type="Pfam" id="PF07690">
    <property type="entry name" value="MFS_1"/>
    <property type="match status" value="1"/>
</dbReference>
<dbReference type="PANTHER" id="PTHR45998">
    <property type="entry name" value="SERINE/THREONINE-PROTEIN KINASE 16"/>
    <property type="match status" value="1"/>
</dbReference>
<name>A0A319ERC1_ASPSB</name>
<keyword evidence="6" id="KW-0418">Kinase</keyword>
<dbReference type="SUPFAM" id="SSF56112">
    <property type="entry name" value="Protein kinase-like (PK-like)"/>
    <property type="match status" value="1"/>
</dbReference>